<dbReference type="InterPro" id="IPR000055">
    <property type="entry name" value="Restrct_endonuc_typeI_TRD"/>
</dbReference>
<evidence type="ECO:0000256" key="2">
    <source>
        <dbReference type="ARBA" id="ARBA00022747"/>
    </source>
</evidence>
<dbReference type="SUPFAM" id="SSF116734">
    <property type="entry name" value="DNA methylase specificity domain"/>
    <property type="match status" value="2"/>
</dbReference>
<keyword evidence="5" id="KW-0378">Hydrolase</keyword>
<evidence type="ECO:0000313" key="5">
    <source>
        <dbReference type="EMBL" id="MEQ2534388.1"/>
    </source>
</evidence>
<accession>A0ABV1GLS3</accession>
<organism evidence="5 6">
    <name type="scientific">Lachnospira intestinalis</name>
    <dbReference type="NCBI Taxonomy" id="3133158"/>
    <lineage>
        <taxon>Bacteria</taxon>
        <taxon>Bacillati</taxon>
        <taxon>Bacillota</taxon>
        <taxon>Clostridia</taxon>
        <taxon>Lachnospirales</taxon>
        <taxon>Lachnospiraceae</taxon>
        <taxon>Lachnospira</taxon>
    </lineage>
</organism>
<dbReference type="GO" id="GO:0016787">
    <property type="term" value="F:hydrolase activity"/>
    <property type="evidence" value="ECO:0007669"/>
    <property type="project" value="UniProtKB-KW"/>
</dbReference>
<dbReference type="PANTHER" id="PTHR30408:SF12">
    <property type="entry name" value="TYPE I RESTRICTION ENZYME MJAVIII SPECIFICITY SUBUNIT"/>
    <property type="match status" value="1"/>
</dbReference>
<dbReference type="CDD" id="cd17266">
    <property type="entry name" value="RMtype1_S_Sau1132ORF3780P-TRD2-CR2_like"/>
    <property type="match status" value="1"/>
</dbReference>
<evidence type="ECO:0000256" key="3">
    <source>
        <dbReference type="ARBA" id="ARBA00023125"/>
    </source>
</evidence>
<reference evidence="5 6" key="1">
    <citation type="submission" date="2024-03" db="EMBL/GenBank/DDBJ databases">
        <title>Human intestinal bacterial collection.</title>
        <authorList>
            <person name="Pauvert C."/>
            <person name="Hitch T.C.A."/>
            <person name="Clavel T."/>
        </authorList>
    </citation>
    <scope>NUCLEOTIDE SEQUENCE [LARGE SCALE GENOMIC DNA]</scope>
    <source>
        <strain evidence="5 6">CLA-JM-H10</strain>
    </source>
</reference>
<dbReference type="InterPro" id="IPR044946">
    <property type="entry name" value="Restrct_endonuc_typeI_TRD_sf"/>
</dbReference>
<evidence type="ECO:0000259" key="4">
    <source>
        <dbReference type="Pfam" id="PF01420"/>
    </source>
</evidence>
<dbReference type="EC" id="3.1.21.-" evidence="5"/>
<keyword evidence="5" id="KW-0255">Endonuclease</keyword>
<name>A0ABV1GLS3_9FIRM</name>
<dbReference type="InterPro" id="IPR052021">
    <property type="entry name" value="Type-I_RS_S_subunit"/>
</dbReference>
<dbReference type="PANTHER" id="PTHR30408">
    <property type="entry name" value="TYPE-1 RESTRICTION ENZYME ECOKI SPECIFICITY PROTEIN"/>
    <property type="match status" value="1"/>
</dbReference>
<dbReference type="Proteomes" id="UP001480973">
    <property type="component" value="Unassembled WGS sequence"/>
</dbReference>
<evidence type="ECO:0000256" key="1">
    <source>
        <dbReference type="ARBA" id="ARBA00010923"/>
    </source>
</evidence>
<keyword evidence="6" id="KW-1185">Reference proteome</keyword>
<keyword evidence="5" id="KW-0540">Nuclease</keyword>
<comment type="caution">
    <text evidence="5">The sequence shown here is derived from an EMBL/GenBank/DDBJ whole genome shotgun (WGS) entry which is preliminary data.</text>
</comment>
<evidence type="ECO:0000313" key="6">
    <source>
        <dbReference type="Proteomes" id="UP001480973"/>
    </source>
</evidence>
<dbReference type="Pfam" id="PF01420">
    <property type="entry name" value="Methylase_S"/>
    <property type="match status" value="2"/>
</dbReference>
<dbReference type="EMBL" id="JBBMES010000003">
    <property type="protein sequence ID" value="MEQ2534388.1"/>
    <property type="molecule type" value="Genomic_DNA"/>
</dbReference>
<feature type="domain" description="Type I restriction modification DNA specificity" evidence="4">
    <location>
        <begin position="198"/>
        <end position="343"/>
    </location>
</feature>
<comment type="similarity">
    <text evidence="1">Belongs to the type-I restriction system S methylase family.</text>
</comment>
<keyword evidence="3" id="KW-0238">DNA-binding</keyword>
<dbReference type="GO" id="GO:0004519">
    <property type="term" value="F:endonuclease activity"/>
    <property type="evidence" value="ECO:0007669"/>
    <property type="project" value="UniProtKB-KW"/>
</dbReference>
<proteinExistence type="inferred from homology"/>
<feature type="domain" description="Type I restriction modification DNA specificity" evidence="4">
    <location>
        <begin position="1"/>
        <end position="175"/>
    </location>
</feature>
<keyword evidence="2" id="KW-0680">Restriction system</keyword>
<sequence>MRLKDICTIFIDGDWIESKDQSDEGIRLIQTGNIGEGIYLEKETRAKYISEDTFEKLKCTEVYPGDILVSRLPEPVGRACIIPEKKERMITAVDCTICRPDKSIVSKEYLCYFMRSNAYYARLLGSVTGTTRKRISRKNLGNVELDIPSKKVQKEVVKQLDCLVSAIDSRTKELQLLDDLIKARFVEMFGDPIINSKGLETKELNEVLVLKAGDFTAASDISVEPTEINIYPCYGGNGIRGYVAEYNQEGEYSLVGRQGALSGNVQYATGKFKNTEHALLVKPIIRMNSIWLNQLLLNLDLKRYQTGAAQPGLSVKNLQDIQIIMVPIDEQRQFAAFVNEIDKSKLQKFSAA</sequence>
<dbReference type="Gene3D" id="3.90.220.20">
    <property type="entry name" value="DNA methylase specificity domains"/>
    <property type="match status" value="2"/>
</dbReference>
<gene>
    <name evidence="5" type="ORF">WMO38_04595</name>
</gene>
<protein>
    <submittedName>
        <fullName evidence="5">Restriction endonuclease subunit S</fullName>
        <ecNumber evidence="5">3.1.21.-</ecNumber>
    </submittedName>
</protein>